<dbReference type="Proteomes" id="UP001634394">
    <property type="component" value="Unassembled WGS sequence"/>
</dbReference>
<dbReference type="EMBL" id="JBJQND010000008">
    <property type="protein sequence ID" value="KAL3868360.1"/>
    <property type="molecule type" value="Genomic_DNA"/>
</dbReference>
<dbReference type="AlphaFoldDB" id="A0ABD3W720"/>
<name>A0ABD3W720_SINWO</name>
<proteinExistence type="predicted"/>
<sequence length="170" mass="19711">MEYHAFCDWLNFLTWCLRGEVINKGVLDSTVDLGQLTTAPDETNVHDEPMYPESLYEVSSSQGQDQDDFLEDFSYFSVPALMTGLDEDEMDNISIQTNICKEDTFTDDMYTGNMEEQEMRKSQKRKQPELCCMDEIDIEEQCDKVYVTDGHDTFQNNSVIEYPNNQFPSN</sequence>
<gene>
    <name evidence="1" type="ORF">ACJMK2_041174</name>
</gene>
<comment type="caution">
    <text evidence="1">The sequence shown here is derived from an EMBL/GenBank/DDBJ whole genome shotgun (WGS) entry which is preliminary data.</text>
</comment>
<reference evidence="1 2" key="1">
    <citation type="submission" date="2024-11" db="EMBL/GenBank/DDBJ databases">
        <title>Chromosome-level genome assembly of the freshwater bivalve Anodonta woodiana.</title>
        <authorList>
            <person name="Chen X."/>
        </authorList>
    </citation>
    <scope>NUCLEOTIDE SEQUENCE [LARGE SCALE GENOMIC DNA]</scope>
    <source>
        <strain evidence="1">MN2024</strain>
        <tissue evidence="1">Gills</tissue>
    </source>
</reference>
<keyword evidence="2" id="KW-1185">Reference proteome</keyword>
<evidence type="ECO:0000313" key="1">
    <source>
        <dbReference type="EMBL" id="KAL3868360.1"/>
    </source>
</evidence>
<evidence type="ECO:0000313" key="2">
    <source>
        <dbReference type="Proteomes" id="UP001634394"/>
    </source>
</evidence>
<protein>
    <submittedName>
        <fullName evidence="1">Uncharacterized protein</fullName>
    </submittedName>
</protein>
<accession>A0ABD3W720</accession>
<organism evidence="1 2">
    <name type="scientific">Sinanodonta woodiana</name>
    <name type="common">Chinese pond mussel</name>
    <name type="synonym">Anodonta woodiana</name>
    <dbReference type="NCBI Taxonomy" id="1069815"/>
    <lineage>
        <taxon>Eukaryota</taxon>
        <taxon>Metazoa</taxon>
        <taxon>Spiralia</taxon>
        <taxon>Lophotrochozoa</taxon>
        <taxon>Mollusca</taxon>
        <taxon>Bivalvia</taxon>
        <taxon>Autobranchia</taxon>
        <taxon>Heteroconchia</taxon>
        <taxon>Palaeoheterodonta</taxon>
        <taxon>Unionida</taxon>
        <taxon>Unionoidea</taxon>
        <taxon>Unionidae</taxon>
        <taxon>Unioninae</taxon>
        <taxon>Sinanodonta</taxon>
    </lineage>
</organism>